<evidence type="ECO:0000313" key="2">
    <source>
        <dbReference type="EMBL" id="GAA2699514.1"/>
    </source>
</evidence>
<dbReference type="Proteomes" id="UP001501666">
    <property type="component" value="Unassembled WGS sequence"/>
</dbReference>
<evidence type="ECO:0008006" key="4">
    <source>
        <dbReference type="Google" id="ProtNLM"/>
    </source>
</evidence>
<dbReference type="RefSeq" id="WP_346157293.1">
    <property type="nucleotide sequence ID" value="NZ_BAAATE010000056.1"/>
</dbReference>
<evidence type="ECO:0000313" key="3">
    <source>
        <dbReference type="Proteomes" id="UP001501666"/>
    </source>
</evidence>
<feature type="compositionally biased region" description="Basic and acidic residues" evidence="1">
    <location>
        <begin position="224"/>
        <end position="239"/>
    </location>
</feature>
<dbReference type="Pfam" id="PF06078">
    <property type="entry name" value="DUF937"/>
    <property type="match status" value="1"/>
</dbReference>
<feature type="region of interest" description="Disordered" evidence="1">
    <location>
        <begin position="189"/>
        <end position="247"/>
    </location>
</feature>
<gene>
    <name evidence="2" type="ORF">GCM10010412_096060</name>
</gene>
<organism evidence="2 3">
    <name type="scientific">Nonomuraea recticatena</name>
    <dbReference type="NCBI Taxonomy" id="46178"/>
    <lineage>
        <taxon>Bacteria</taxon>
        <taxon>Bacillati</taxon>
        <taxon>Actinomycetota</taxon>
        <taxon>Actinomycetes</taxon>
        <taxon>Streptosporangiales</taxon>
        <taxon>Streptosporangiaceae</taxon>
        <taxon>Nonomuraea</taxon>
    </lineage>
</organism>
<keyword evidence="3" id="KW-1185">Reference proteome</keyword>
<proteinExistence type="predicted"/>
<dbReference type="InterPro" id="IPR009282">
    <property type="entry name" value="DUF937"/>
</dbReference>
<accession>A0ABP6FU99</accession>
<dbReference type="EMBL" id="BAAATE010000056">
    <property type="protein sequence ID" value="GAA2699514.1"/>
    <property type="molecule type" value="Genomic_DNA"/>
</dbReference>
<protein>
    <recommendedName>
        <fullName evidence="4">DUF937 domain-containing protein</fullName>
    </recommendedName>
</protein>
<comment type="caution">
    <text evidence="2">The sequence shown here is derived from an EMBL/GenBank/DDBJ whole genome shotgun (WGS) entry which is preliminary data.</text>
</comment>
<name>A0ABP6FU99_9ACTN</name>
<evidence type="ECO:0000256" key="1">
    <source>
        <dbReference type="SAM" id="MobiDB-lite"/>
    </source>
</evidence>
<reference evidence="3" key="1">
    <citation type="journal article" date="2019" name="Int. J. Syst. Evol. Microbiol.">
        <title>The Global Catalogue of Microorganisms (GCM) 10K type strain sequencing project: providing services to taxonomists for standard genome sequencing and annotation.</title>
        <authorList>
            <consortium name="The Broad Institute Genomics Platform"/>
            <consortium name="The Broad Institute Genome Sequencing Center for Infectious Disease"/>
            <person name="Wu L."/>
            <person name="Ma J."/>
        </authorList>
    </citation>
    <scope>NUCLEOTIDE SEQUENCE [LARGE SCALE GENOMIC DNA]</scope>
    <source>
        <strain evidence="3">JCM 6835</strain>
    </source>
</reference>
<sequence length="247" mass="24577">MALNDELFAALGDSGLQQIAGLLGTDTAQARTAVEAAVGTIVGGMAHRTGDAQGAQALRSALDQHVDKDPFTAVTADPQGLEREGHGILGHVLGQQGTEQAAAGISQFAGLNSQQVMKLLAALAPIVMSLLANRANRQGMDAGAVADDLDREQSSARGGGLGDVLGGLLGSILGGKGAGGGGLGDVLGGMLGGGGQAPRPGQEAPGGGQEPRPRPEAPGGGQESRPRPEEAPPAREDTPRGGTNPDW</sequence>